<feature type="transmembrane region" description="Helical" evidence="2">
    <location>
        <begin position="108"/>
        <end position="127"/>
    </location>
</feature>
<feature type="region of interest" description="Disordered" evidence="1">
    <location>
        <begin position="536"/>
        <end position="582"/>
    </location>
</feature>
<sequence>MAGAIFLAVCGTSVGLSGVVRGGTWLIFIAFTVGTVLAARALARTLRAPAALVPVVGGIALLLKLTFVFFSSTAFLAIIPTPASFDQLGTLLSQASQTVIRDTAPVQASSGVLLVICFGTGLVAMLVDALAISVMMPAISGLGLLTIALIPATVKAESLGIFGFIFGASGYLLILFLAQWYLTDSQKRRSGSEMSRIAGIGAGAVVLALLIALVTPGFSSGTFPQGSRLTPFGQVAGLSPFLSLGNDLRNPSGTGEINYATTAANPPYLRTLTIESFEGDSWQPTDRNAEYQLNPDMIQNDFIASGTQSQSVLTQINPLNFSGDWLPAPYAPQRVTGLSGRWVWDPKTLVIKALEQGALGQNYQVQSIEPVLTPAVLETAITPPRPSLDPIFMALPANTPSIIRETALDVTGRSPTYYDKAMSIQQYLRGTDFSYSLQAPVSGGYDGSSMDALAKFLQVKSGYCVHFSAAMAVMAREAGIPSRIAVGFAPGTPTGQTVEVNGEKLTQYQVDGRSAHAWPELYFEGMGWVPFEPTPSRGQVPSYAQSPLTPDPADAPEPELSKKPTATPQPSNLRVPAPQSGSGNAGGTGFNVFWLVIPLLVLAVLAAPSLSRNAVRRRRLSAMATAHSAWSEMRDTAFDFGLEPMRSDTPRRFAARLDHSGLAGTPGPDVHALVQSFERAIYGPPATKSPLAIDSAELAEARSAISALHKNAPFWVRLRVALFPRTSIRRLANLLSKPLKSQPVRRFKAWLARVGARLRNPFQKT</sequence>
<reference evidence="5" key="1">
    <citation type="journal article" date="2008" name="J. Bacteriol.">
        <title>Genome sequence of the fish pathogen Renibacterium salmoninarum suggests reductive evolution away from an environmental Arthrobacter ancestor.</title>
        <authorList>
            <person name="Wiens G.D."/>
            <person name="Rockey D.D."/>
            <person name="Wu Z."/>
            <person name="Chang J."/>
            <person name="Levy R."/>
            <person name="Crane S."/>
            <person name="Chen D.S."/>
            <person name="Capri G.R."/>
            <person name="Burnett J.R."/>
            <person name="Sudheesh P.S."/>
            <person name="Schipma M.J."/>
            <person name="Burd H."/>
            <person name="Bhattacharyya A."/>
            <person name="Rhodes L.D."/>
            <person name="Kaul R."/>
            <person name="Strom M.S."/>
        </authorList>
    </citation>
    <scope>NUCLEOTIDE SEQUENCE [LARGE SCALE GENOMIC DNA]</scope>
    <source>
        <strain evidence="5">ATCC 33209 / DSM 20767 / JCM 11484 / NBRC 15589 / NCIMB 2235</strain>
    </source>
</reference>
<gene>
    <name evidence="4" type="ordered locus">RSal33209_3000</name>
</gene>
<dbReference type="InterPro" id="IPR025403">
    <property type="entry name" value="TgpA-like_C"/>
</dbReference>
<evidence type="ECO:0000256" key="2">
    <source>
        <dbReference type="SAM" id="Phobius"/>
    </source>
</evidence>
<feature type="transmembrane region" description="Helical" evidence="2">
    <location>
        <begin position="134"/>
        <end position="154"/>
    </location>
</feature>
<evidence type="ECO:0000313" key="5">
    <source>
        <dbReference type="Proteomes" id="UP000002007"/>
    </source>
</evidence>
<evidence type="ECO:0000313" key="4">
    <source>
        <dbReference type="EMBL" id="ABY24721.1"/>
    </source>
</evidence>
<dbReference type="STRING" id="288705.RSal33209_3000"/>
<keyword evidence="2" id="KW-0472">Membrane</keyword>
<dbReference type="AlphaFoldDB" id="A9WU50"/>
<accession>A9WU50</accession>
<dbReference type="InterPro" id="IPR002931">
    <property type="entry name" value="Transglutaminase-like"/>
</dbReference>
<evidence type="ECO:0000256" key="1">
    <source>
        <dbReference type="SAM" id="MobiDB-lite"/>
    </source>
</evidence>
<protein>
    <submittedName>
        <fullName evidence="4">Transglutaminase-like enzyme, hypothetical cysteine protease</fullName>
    </submittedName>
</protein>
<feature type="compositionally biased region" description="Polar residues" evidence="1">
    <location>
        <begin position="536"/>
        <end position="548"/>
    </location>
</feature>
<feature type="domain" description="Transglutaminase-like" evidence="3">
    <location>
        <begin position="456"/>
        <end position="535"/>
    </location>
</feature>
<dbReference type="InterPro" id="IPR052901">
    <property type="entry name" value="Bact_TGase-like"/>
</dbReference>
<name>A9WU50_RENSM</name>
<feature type="transmembrane region" description="Helical" evidence="2">
    <location>
        <begin position="55"/>
        <end position="79"/>
    </location>
</feature>
<keyword evidence="4" id="KW-0378">Hydrolase</keyword>
<dbReference type="RefSeq" id="WP_012246366.1">
    <property type="nucleotide sequence ID" value="NC_010168.1"/>
</dbReference>
<dbReference type="PANTHER" id="PTHR42736">
    <property type="entry name" value="PROTEIN-GLUTAMINE GAMMA-GLUTAMYLTRANSFERASE"/>
    <property type="match status" value="1"/>
</dbReference>
<dbReference type="eggNOG" id="COG1305">
    <property type="taxonomic scope" value="Bacteria"/>
</dbReference>
<keyword evidence="2" id="KW-0812">Transmembrane</keyword>
<dbReference type="KEGG" id="rsa:RSal33209_3000"/>
<feature type="transmembrane region" description="Helical" evidence="2">
    <location>
        <begin position="194"/>
        <end position="218"/>
    </location>
</feature>
<dbReference type="SUPFAM" id="SSF54001">
    <property type="entry name" value="Cysteine proteinases"/>
    <property type="match status" value="1"/>
</dbReference>
<feature type="transmembrane region" description="Helical" evidence="2">
    <location>
        <begin position="160"/>
        <end position="182"/>
    </location>
</feature>
<dbReference type="InterPro" id="IPR038765">
    <property type="entry name" value="Papain-like_cys_pep_sf"/>
</dbReference>
<dbReference type="GO" id="GO:0008233">
    <property type="term" value="F:peptidase activity"/>
    <property type="evidence" value="ECO:0007669"/>
    <property type="project" value="UniProtKB-KW"/>
</dbReference>
<dbReference type="HOGENOM" id="CLU_008359_0_0_11"/>
<dbReference type="Proteomes" id="UP000002007">
    <property type="component" value="Chromosome"/>
</dbReference>
<keyword evidence="5" id="KW-1185">Reference proteome</keyword>
<dbReference type="Pfam" id="PF13559">
    <property type="entry name" value="DUF4129"/>
    <property type="match status" value="1"/>
</dbReference>
<keyword evidence="4" id="KW-0645">Protease</keyword>
<proteinExistence type="predicted"/>
<dbReference type="GO" id="GO:0006508">
    <property type="term" value="P:proteolysis"/>
    <property type="evidence" value="ECO:0007669"/>
    <property type="project" value="UniProtKB-KW"/>
</dbReference>
<dbReference type="Pfam" id="PF11992">
    <property type="entry name" value="TgpA_N"/>
    <property type="match status" value="1"/>
</dbReference>
<dbReference type="Pfam" id="PF01841">
    <property type="entry name" value="Transglut_core"/>
    <property type="match status" value="1"/>
</dbReference>
<dbReference type="PANTHER" id="PTHR42736:SF1">
    <property type="entry name" value="PROTEIN-GLUTAMINE GAMMA-GLUTAMYLTRANSFERASE"/>
    <property type="match status" value="1"/>
</dbReference>
<evidence type="ECO:0000259" key="3">
    <source>
        <dbReference type="SMART" id="SM00460"/>
    </source>
</evidence>
<keyword evidence="2" id="KW-1133">Transmembrane helix</keyword>
<feature type="transmembrane region" description="Helical" evidence="2">
    <location>
        <begin position="25"/>
        <end position="43"/>
    </location>
</feature>
<dbReference type="InterPro" id="IPR021878">
    <property type="entry name" value="TgpA_N"/>
</dbReference>
<organism evidence="4 5">
    <name type="scientific">Renibacterium salmoninarum (strain ATCC 33209 / DSM 20767 / JCM 11484 / NBRC 15589 / NCIMB 2235)</name>
    <dbReference type="NCBI Taxonomy" id="288705"/>
    <lineage>
        <taxon>Bacteria</taxon>
        <taxon>Bacillati</taxon>
        <taxon>Actinomycetota</taxon>
        <taxon>Actinomycetes</taxon>
        <taxon>Micrococcales</taxon>
        <taxon>Micrococcaceae</taxon>
        <taxon>Renibacterium</taxon>
    </lineage>
</organism>
<dbReference type="SMART" id="SM00460">
    <property type="entry name" value="TGc"/>
    <property type="match status" value="1"/>
</dbReference>
<dbReference type="Gene3D" id="3.10.620.30">
    <property type="match status" value="1"/>
</dbReference>
<dbReference type="EMBL" id="CP000910">
    <property type="protein sequence ID" value="ABY24721.1"/>
    <property type="molecule type" value="Genomic_DNA"/>
</dbReference>
<feature type="transmembrane region" description="Helical" evidence="2">
    <location>
        <begin position="592"/>
        <end position="610"/>
    </location>
</feature>